<feature type="transmembrane region" description="Helical" evidence="3">
    <location>
        <begin position="6"/>
        <end position="25"/>
    </location>
</feature>
<keyword evidence="3" id="KW-0812">Transmembrane</keyword>
<feature type="region of interest" description="Disordered" evidence="2">
    <location>
        <begin position="139"/>
        <end position="163"/>
    </location>
</feature>
<feature type="coiled-coil region" evidence="1">
    <location>
        <begin position="67"/>
        <end position="137"/>
    </location>
</feature>
<keyword evidence="3" id="KW-0472">Membrane</keyword>
<protein>
    <recommendedName>
        <fullName evidence="4">DUF6468 domain-containing protein</fullName>
    </recommendedName>
</protein>
<keyword evidence="1" id="KW-0175">Coiled coil</keyword>
<dbReference type="EMBL" id="ARYK01000004">
    <property type="protein sequence ID" value="KCZ92207.1"/>
    <property type="molecule type" value="Genomic_DNA"/>
</dbReference>
<evidence type="ECO:0000256" key="3">
    <source>
        <dbReference type="SAM" id="Phobius"/>
    </source>
</evidence>
<dbReference type="PATRIC" id="fig|1280950.3.peg.1848"/>
<proteinExistence type="predicted"/>
<evidence type="ECO:0000256" key="2">
    <source>
        <dbReference type="SAM" id="MobiDB-lite"/>
    </source>
</evidence>
<dbReference type="InterPro" id="IPR045531">
    <property type="entry name" value="DUF6468"/>
</dbReference>
<dbReference type="RefSeq" id="WP_035616421.1">
    <property type="nucleotide sequence ID" value="NZ_ARYK01000004.1"/>
</dbReference>
<keyword evidence="3" id="KW-1133">Transmembrane helix</keyword>
<keyword evidence="6" id="KW-1185">Reference proteome</keyword>
<dbReference type="STRING" id="1280950.HJO_09234"/>
<gene>
    <name evidence="5" type="ORF">HJO_09234</name>
</gene>
<name>A0A059FNK8_9PROT</name>
<dbReference type="OrthoDB" id="7630018at2"/>
<organism evidence="5 6">
    <name type="scientific">Hyphomonas johnsonii MHS-2</name>
    <dbReference type="NCBI Taxonomy" id="1280950"/>
    <lineage>
        <taxon>Bacteria</taxon>
        <taxon>Pseudomonadati</taxon>
        <taxon>Pseudomonadota</taxon>
        <taxon>Alphaproteobacteria</taxon>
        <taxon>Hyphomonadales</taxon>
        <taxon>Hyphomonadaceae</taxon>
        <taxon>Hyphomonas</taxon>
    </lineage>
</organism>
<dbReference type="Proteomes" id="UP000025171">
    <property type="component" value="Unassembled WGS sequence"/>
</dbReference>
<dbReference type="Pfam" id="PF20072">
    <property type="entry name" value="DUF6468"/>
    <property type="match status" value="1"/>
</dbReference>
<dbReference type="AlphaFoldDB" id="A0A059FNK8"/>
<evidence type="ECO:0000313" key="6">
    <source>
        <dbReference type="Proteomes" id="UP000025171"/>
    </source>
</evidence>
<evidence type="ECO:0000256" key="1">
    <source>
        <dbReference type="SAM" id="Coils"/>
    </source>
</evidence>
<reference evidence="5 6" key="1">
    <citation type="journal article" date="2014" name="Antonie Van Leeuwenhoek">
        <title>Hyphomonas beringensis sp. nov. and Hyphomonas chukchiensis sp. nov., isolated from surface seawater of the Bering Sea and Chukchi Sea.</title>
        <authorList>
            <person name="Li C."/>
            <person name="Lai Q."/>
            <person name="Li G."/>
            <person name="Dong C."/>
            <person name="Wang J."/>
            <person name="Liao Y."/>
            <person name="Shao Z."/>
        </authorList>
    </citation>
    <scope>NUCLEOTIDE SEQUENCE [LARGE SCALE GENOMIC DNA]</scope>
    <source>
        <strain evidence="5 6">MHS-2</strain>
    </source>
</reference>
<sequence>MNFEPTDIVIVLVSLAACAYCFVLNRRLKALQNTKDGLGATIMAMSKSISAMSSSTQETRSHVGEMATRLQRQLDEANQMCKRLETLKAELETTQQNAVDQVTATQTELGIMMRIILDQSKTRVMDMTNMMQQLRDLAEAGGAGAQGQPPVPEQRKAVSQRSG</sequence>
<feature type="domain" description="DUF6468" evidence="4">
    <location>
        <begin position="31"/>
        <end position="91"/>
    </location>
</feature>
<evidence type="ECO:0000259" key="4">
    <source>
        <dbReference type="Pfam" id="PF20072"/>
    </source>
</evidence>
<dbReference type="eggNOG" id="ENOG5032SDT">
    <property type="taxonomic scope" value="Bacteria"/>
</dbReference>
<evidence type="ECO:0000313" key="5">
    <source>
        <dbReference type="EMBL" id="KCZ92207.1"/>
    </source>
</evidence>
<accession>A0A059FNK8</accession>
<comment type="caution">
    <text evidence="5">The sequence shown here is derived from an EMBL/GenBank/DDBJ whole genome shotgun (WGS) entry which is preliminary data.</text>
</comment>